<dbReference type="OrthoDB" id="2143914at2759"/>
<comment type="caution">
    <text evidence="4">The sequence shown here is derived from an EMBL/GenBank/DDBJ whole genome shotgun (WGS) entry which is preliminary data.</text>
</comment>
<dbReference type="PANTHER" id="PTHR45614">
    <property type="entry name" value="MYB PROTEIN-RELATED"/>
    <property type="match status" value="1"/>
</dbReference>
<dbReference type="PROSITE" id="PS51294">
    <property type="entry name" value="HTH_MYB"/>
    <property type="match status" value="1"/>
</dbReference>
<dbReference type="SMART" id="SM00717">
    <property type="entry name" value="SANT"/>
    <property type="match status" value="2"/>
</dbReference>
<dbReference type="Proteomes" id="UP000034680">
    <property type="component" value="Unassembled WGS sequence"/>
</dbReference>
<feature type="compositionally biased region" description="Polar residues" evidence="1">
    <location>
        <begin position="328"/>
        <end position="354"/>
    </location>
</feature>
<dbReference type="InterPro" id="IPR009057">
    <property type="entry name" value="Homeodomain-like_sf"/>
</dbReference>
<feature type="domain" description="HTH myb-type" evidence="3">
    <location>
        <begin position="7"/>
        <end position="65"/>
    </location>
</feature>
<dbReference type="InterPro" id="IPR050560">
    <property type="entry name" value="MYB_TF"/>
</dbReference>
<dbReference type="AlphaFoldDB" id="A0A0G2F5Z0"/>
<evidence type="ECO:0000256" key="1">
    <source>
        <dbReference type="SAM" id="MobiDB-lite"/>
    </source>
</evidence>
<evidence type="ECO:0000259" key="3">
    <source>
        <dbReference type="PROSITE" id="PS51294"/>
    </source>
</evidence>
<evidence type="ECO:0000313" key="4">
    <source>
        <dbReference type="EMBL" id="KKY29649.1"/>
    </source>
</evidence>
<protein>
    <submittedName>
        <fullName evidence="4">Putative trichome differentiation protein gl1</fullName>
    </submittedName>
</protein>
<accession>A0A0G2F5Z0</accession>
<dbReference type="EMBL" id="LCUC01000662">
    <property type="protein sequence ID" value="KKY29649.1"/>
    <property type="molecule type" value="Genomic_DNA"/>
</dbReference>
<dbReference type="Gene3D" id="1.10.10.60">
    <property type="entry name" value="Homeodomain-like"/>
    <property type="match status" value="1"/>
</dbReference>
<dbReference type="GO" id="GO:0000978">
    <property type="term" value="F:RNA polymerase II cis-regulatory region sequence-specific DNA binding"/>
    <property type="evidence" value="ECO:0007669"/>
    <property type="project" value="TreeGrafter"/>
</dbReference>
<organism evidence="4 5">
    <name type="scientific">Diaporthe ampelina</name>
    <dbReference type="NCBI Taxonomy" id="1214573"/>
    <lineage>
        <taxon>Eukaryota</taxon>
        <taxon>Fungi</taxon>
        <taxon>Dikarya</taxon>
        <taxon>Ascomycota</taxon>
        <taxon>Pezizomycotina</taxon>
        <taxon>Sordariomycetes</taxon>
        <taxon>Sordariomycetidae</taxon>
        <taxon>Diaporthales</taxon>
        <taxon>Diaporthaceae</taxon>
        <taxon>Diaporthe</taxon>
    </lineage>
</organism>
<reference evidence="4 5" key="2">
    <citation type="submission" date="2015-05" db="EMBL/GenBank/DDBJ databases">
        <authorList>
            <person name="Morales-Cruz A."/>
            <person name="Amrine K.C."/>
            <person name="Cantu D."/>
        </authorList>
    </citation>
    <scope>NUCLEOTIDE SEQUENCE [LARGE SCALE GENOMIC DNA]</scope>
    <source>
        <strain evidence="4">DA912</strain>
    </source>
</reference>
<reference evidence="4 5" key="1">
    <citation type="submission" date="2015-05" db="EMBL/GenBank/DDBJ databases">
        <title>Distinctive expansion of gene families associated with plant cell wall degradation and secondary metabolism in the genomes of grapevine trunk pathogens.</title>
        <authorList>
            <person name="Lawrence D.P."/>
            <person name="Travadon R."/>
            <person name="Rolshausen P.E."/>
            <person name="Baumgartner K."/>
        </authorList>
    </citation>
    <scope>NUCLEOTIDE SEQUENCE [LARGE SCALE GENOMIC DNA]</scope>
    <source>
        <strain evidence="4">DA912</strain>
    </source>
</reference>
<feature type="compositionally biased region" description="Basic residues" evidence="1">
    <location>
        <begin position="119"/>
        <end position="130"/>
    </location>
</feature>
<dbReference type="GO" id="GO:0005634">
    <property type="term" value="C:nucleus"/>
    <property type="evidence" value="ECO:0007669"/>
    <property type="project" value="TreeGrafter"/>
</dbReference>
<feature type="compositionally biased region" description="Low complexity" evidence="1">
    <location>
        <begin position="299"/>
        <end position="312"/>
    </location>
</feature>
<dbReference type="SUPFAM" id="SSF46689">
    <property type="entry name" value="Homeodomain-like"/>
    <property type="match status" value="1"/>
</dbReference>
<name>A0A0G2F5Z0_9PEZI</name>
<evidence type="ECO:0000259" key="2">
    <source>
        <dbReference type="PROSITE" id="PS50090"/>
    </source>
</evidence>
<proteinExistence type="predicted"/>
<feature type="compositionally biased region" description="Low complexity" evidence="1">
    <location>
        <begin position="131"/>
        <end position="158"/>
    </location>
</feature>
<dbReference type="STRING" id="1214573.A0A0G2F5Z0"/>
<sequence length="354" mass="39384">MNQGTGRPRKQGGPWTTAENERLRALVGRYAHKAQVHWVEIAREHGTRDAKQCRERWDNHLKPGLNRDKISDTEGHKLLQWVSQHGKHWAPLGRLVNRPENMVKNFFYQENKKAERGITKHRRHASRQRASRSGPSSSVPMSRDNSASSSRQSYGSSSTPAMYAPAPTEYGHAPTDYSNHRETGPYYQPASHYAPYQYPSRRTSVASVMTNPPSLTPDHGSPAESPRAGTEIPYPPGQFTLPPYPQPIEIPMISPQDLAEGAGHKRSNSASSYDSFAMAHPHSPSALPIRTGFLDRQRQAPAQAPATFTPAFSERWPAQPAPLAHPSPRQNAEHSSSNSRKGSDTRMNISNLLS</sequence>
<gene>
    <name evidence="4" type="ORF">UCDDA912_g10426</name>
</gene>
<feature type="region of interest" description="Disordered" evidence="1">
    <location>
        <begin position="256"/>
        <end position="354"/>
    </location>
</feature>
<feature type="domain" description="Myb-like" evidence="2">
    <location>
        <begin position="7"/>
        <end position="61"/>
    </location>
</feature>
<dbReference type="InterPro" id="IPR017930">
    <property type="entry name" value="Myb_dom"/>
</dbReference>
<dbReference type="CDD" id="cd00167">
    <property type="entry name" value="SANT"/>
    <property type="match status" value="1"/>
</dbReference>
<keyword evidence="5" id="KW-1185">Reference proteome</keyword>
<feature type="region of interest" description="Disordered" evidence="1">
    <location>
        <begin position="113"/>
        <end position="194"/>
    </location>
</feature>
<dbReference type="PROSITE" id="PS50090">
    <property type="entry name" value="MYB_LIKE"/>
    <property type="match status" value="1"/>
</dbReference>
<dbReference type="PANTHER" id="PTHR45614:SF25">
    <property type="entry name" value="MYB PROTEIN"/>
    <property type="match status" value="1"/>
</dbReference>
<evidence type="ECO:0000313" key="5">
    <source>
        <dbReference type="Proteomes" id="UP000034680"/>
    </source>
</evidence>
<feature type="region of interest" description="Disordered" evidence="1">
    <location>
        <begin position="207"/>
        <end position="231"/>
    </location>
</feature>
<dbReference type="InterPro" id="IPR001005">
    <property type="entry name" value="SANT/Myb"/>
</dbReference>
<dbReference type="GO" id="GO:0000981">
    <property type="term" value="F:DNA-binding transcription factor activity, RNA polymerase II-specific"/>
    <property type="evidence" value="ECO:0007669"/>
    <property type="project" value="TreeGrafter"/>
</dbReference>
<dbReference type="Pfam" id="PF13921">
    <property type="entry name" value="Myb_DNA-bind_6"/>
    <property type="match status" value="1"/>
</dbReference>